<evidence type="ECO:0000313" key="1">
    <source>
        <dbReference type="EMBL" id="CAA7037551.1"/>
    </source>
</evidence>
<dbReference type="Proteomes" id="UP000467841">
    <property type="component" value="Unassembled WGS sequence"/>
</dbReference>
<reference evidence="1" key="1">
    <citation type="submission" date="2020-01" db="EMBL/GenBank/DDBJ databases">
        <authorList>
            <person name="Mishra B."/>
        </authorList>
    </citation>
    <scope>NUCLEOTIDE SEQUENCE [LARGE SCALE GENOMIC DNA]</scope>
</reference>
<dbReference type="EMBL" id="CACVBM020001177">
    <property type="protein sequence ID" value="CAA7037551.1"/>
    <property type="molecule type" value="Genomic_DNA"/>
</dbReference>
<protein>
    <submittedName>
        <fullName evidence="1">Uncharacterized protein</fullName>
    </submittedName>
</protein>
<dbReference type="AlphaFoldDB" id="A0A6D2JMF3"/>
<accession>A0A6D2JMF3</accession>
<sequence>MVLLGQFNLKQKKNVIAAVQKEKAEKKVPKCQSRFQFPQAELRYTLQLLMGATLTCSTRRKSTLIRCVSVPLLSTLECHY</sequence>
<evidence type="ECO:0000313" key="2">
    <source>
        <dbReference type="Proteomes" id="UP000467841"/>
    </source>
</evidence>
<gene>
    <name evidence="1" type="ORF">MERR_LOCUS24786</name>
</gene>
<keyword evidence="2" id="KW-1185">Reference proteome</keyword>
<organism evidence="1 2">
    <name type="scientific">Microthlaspi erraticum</name>
    <dbReference type="NCBI Taxonomy" id="1685480"/>
    <lineage>
        <taxon>Eukaryota</taxon>
        <taxon>Viridiplantae</taxon>
        <taxon>Streptophyta</taxon>
        <taxon>Embryophyta</taxon>
        <taxon>Tracheophyta</taxon>
        <taxon>Spermatophyta</taxon>
        <taxon>Magnoliopsida</taxon>
        <taxon>eudicotyledons</taxon>
        <taxon>Gunneridae</taxon>
        <taxon>Pentapetalae</taxon>
        <taxon>rosids</taxon>
        <taxon>malvids</taxon>
        <taxon>Brassicales</taxon>
        <taxon>Brassicaceae</taxon>
        <taxon>Coluteocarpeae</taxon>
        <taxon>Microthlaspi</taxon>
    </lineage>
</organism>
<name>A0A6D2JMF3_9BRAS</name>
<proteinExistence type="predicted"/>
<comment type="caution">
    <text evidence="1">The sequence shown here is derived from an EMBL/GenBank/DDBJ whole genome shotgun (WGS) entry which is preliminary data.</text>
</comment>